<proteinExistence type="inferred from homology"/>
<protein>
    <submittedName>
        <fullName evidence="6">Creatininase</fullName>
    </submittedName>
</protein>
<evidence type="ECO:0000256" key="3">
    <source>
        <dbReference type="ARBA" id="ARBA00022801"/>
    </source>
</evidence>
<dbReference type="PANTHER" id="PTHR35005">
    <property type="entry name" value="3-DEHYDRO-SCYLLO-INOSOSE HYDROLASE"/>
    <property type="match status" value="1"/>
</dbReference>
<evidence type="ECO:0000256" key="4">
    <source>
        <dbReference type="ARBA" id="ARBA00022833"/>
    </source>
</evidence>
<dbReference type="InterPro" id="IPR049842">
    <property type="entry name" value="Diketo_inos_hlase_IolN"/>
</dbReference>
<organism evidence="6 7">
    <name type="scientific">Vecturithrix granuli</name>
    <dbReference type="NCBI Taxonomy" id="1499967"/>
    <lineage>
        <taxon>Bacteria</taxon>
        <taxon>Candidatus Moduliflexota</taxon>
        <taxon>Candidatus Vecturitrichia</taxon>
        <taxon>Candidatus Vecturitrichales</taxon>
        <taxon>Candidatus Vecturitrichaceae</taxon>
        <taxon>Candidatus Vecturithrix</taxon>
    </lineage>
</organism>
<evidence type="ECO:0000256" key="1">
    <source>
        <dbReference type="ARBA" id="ARBA00001947"/>
    </source>
</evidence>
<keyword evidence="7" id="KW-1185">Reference proteome</keyword>
<comment type="cofactor">
    <cofactor evidence="1">
        <name>Zn(2+)</name>
        <dbReference type="ChEBI" id="CHEBI:29105"/>
    </cofactor>
</comment>
<comment type="similarity">
    <text evidence="5">Belongs to the creatininase superfamily.</text>
</comment>
<dbReference type="Gene3D" id="3.40.50.10310">
    <property type="entry name" value="Creatininase"/>
    <property type="match status" value="1"/>
</dbReference>
<dbReference type="InterPro" id="IPR003785">
    <property type="entry name" value="Creatininase/forma_Hydrolase"/>
</dbReference>
<dbReference type="PANTHER" id="PTHR35005:SF1">
    <property type="entry name" value="2-AMINO-5-FORMYLAMINO-6-RIBOSYLAMINOPYRIMIDIN-4(3H)-ONE 5'-MONOPHOSPHATE DEFORMYLASE"/>
    <property type="match status" value="1"/>
</dbReference>
<dbReference type="eggNOG" id="COG1402">
    <property type="taxonomic scope" value="Bacteria"/>
</dbReference>
<keyword evidence="4" id="KW-0862">Zinc</keyword>
<keyword evidence="2" id="KW-0479">Metal-binding</keyword>
<dbReference type="EMBL" id="DF820478">
    <property type="protein sequence ID" value="GAK61374.1"/>
    <property type="molecule type" value="Genomic_DNA"/>
</dbReference>
<dbReference type="NCBIfam" id="NF041098">
    <property type="entry name" value="diketo_inos_hlase_IolN"/>
    <property type="match status" value="1"/>
</dbReference>
<accession>A0A081C9W9</accession>
<dbReference type="GO" id="GO:0009231">
    <property type="term" value="P:riboflavin biosynthetic process"/>
    <property type="evidence" value="ECO:0007669"/>
    <property type="project" value="TreeGrafter"/>
</dbReference>
<dbReference type="STRING" id="1499967.U27_01274"/>
<keyword evidence="3" id="KW-0378">Hydrolase</keyword>
<dbReference type="Pfam" id="PF02633">
    <property type="entry name" value="Creatininase"/>
    <property type="match status" value="1"/>
</dbReference>
<evidence type="ECO:0000313" key="7">
    <source>
        <dbReference type="Proteomes" id="UP000030661"/>
    </source>
</evidence>
<dbReference type="SUPFAM" id="SSF102215">
    <property type="entry name" value="Creatininase"/>
    <property type="match status" value="1"/>
</dbReference>
<dbReference type="HOGENOM" id="CLU_055029_2_1_0"/>
<gene>
    <name evidence="6" type="ORF">U27_01274</name>
</gene>
<evidence type="ECO:0000256" key="2">
    <source>
        <dbReference type="ARBA" id="ARBA00022723"/>
    </source>
</evidence>
<dbReference type="GO" id="GO:0016811">
    <property type="term" value="F:hydrolase activity, acting on carbon-nitrogen (but not peptide) bonds, in linear amides"/>
    <property type="evidence" value="ECO:0007669"/>
    <property type="project" value="TreeGrafter"/>
</dbReference>
<dbReference type="Proteomes" id="UP000030661">
    <property type="component" value="Unassembled WGS sequence"/>
</dbReference>
<reference evidence="6 7" key="1">
    <citation type="journal article" date="2015" name="PeerJ">
        <title>First genomic representation of candidate bacterial phylum KSB3 points to enhanced environmental sensing as a trigger of wastewater bulking.</title>
        <authorList>
            <person name="Sekiguchi Y."/>
            <person name="Ohashi A."/>
            <person name="Parks D.H."/>
            <person name="Yamauchi T."/>
            <person name="Tyson G.W."/>
            <person name="Hugenholtz P."/>
        </authorList>
    </citation>
    <scope>NUCLEOTIDE SEQUENCE [LARGE SCALE GENOMIC DNA]</scope>
</reference>
<dbReference type="InterPro" id="IPR024087">
    <property type="entry name" value="Creatininase-like_sf"/>
</dbReference>
<sequence length="374" mass="41900">MAGKDGIRNWLTTDYPGVVFEDTQVGRMKKALFDASDEEIDAILAEYGIPSESELGKPGCYLQNTVRAQVIENRRKNDIVFVPVGCTENHGMHTVSGLDTFMVTQIVEGVRRYTAKRGKPCSLAFPPLTYGSHPYHHLGMPGTVMLEEDVTRKIMMQVMLGLWNDGFRKQIWINNHGQLWVLESAIQEFQKKYQLPGIYRILDWHRGVREFFATEDRGGKFSTNFVHADESETAVALLTFPKGMVDMSKAVSTVGKGVSYLPGGHFDTSVDPYRRPHKWSEGQGHFAIELYGTPEGVVGDATAGTAEKAKRPIAAILKYLTLIHDEILEAFPSGKLPPADMVTHRDAKEMEPFLKEPQSEGWRPIYALKQLIGN</sequence>
<dbReference type="AlphaFoldDB" id="A0A081C9W9"/>
<dbReference type="GO" id="GO:0046872">
    <property type="term" value="F:metal ion binding"/>
    <property type="evidence" value="ECO:0007669"/>
    <property type="project" value="UniProtKB-KW"/>
</dbReference>
<name>A0A081C9W9_VECG1</name>
<evidence type="ECO:0000313" key="6">
    <source>
        <dbReference type="EMBL" id="GAK61374.1"/>
    </source>
</evidence>
<evidence type="ECO:0000256" key="5">
    <source>
        <dbReference type="ARBA" id="ARBA00024029"/>
    </source>
</evidence>